<keyword evidence="1" id="KW-1003">Cell membrane</keyword>
<feature type="transmembrane region" description="Helical" evidence="5">
    <location>
        <begin position="19"/>
        <end position="37"/>
    </location>
</feature>
<evidence type="ECO:0000256" key="1">
    <source>
        <dbReference type="ARBA" id="ARBA00022475"/>
    </source>
</evidence>
<dbReference type="Pfam" id="PF02659">
    <property type="entry name" value="Mntp"/>
    <property type="match status" value="1"/>
</dbReference>
<feature type="transmembrane region" description="Helical" evidence="5">
    <location>
        <begin position="85"/>
        <end position="104"/>
    </location>
</feature>
<keyword evidence="3 5" id="KW-1133">Transmembrane helix</keyword>
<dbReference type="PANTHER" id="PTHR35529:SF1">
    <property type="entry name" value="MANGANESE EFFLUX PUMP MNTP-RELATED"/>
    <property type="match status" value="1"/>
</dbReference>
<proteinExistence type="predicted"/>
<accession>A0A380TQH2</accession>
<evidence type="ECO:0000256" key="4">
    <source>
        <dbReference type="ARBA" id="ARBA00023136"/>
    </source>
</evidence>
<evidence type="ECO:0000313" key="6">
    <source>
        <dbReference type="EMBL" id="SUT89317.1"/>
    </source>
</evidence>
<keyword evidence="4 5" id="KW-0472">Membrane</keyword>
<evidence type="ECO:0000256" key="5">
    <source>
        <dbReference type="SAM" id="Phobius"/>
    </source>
</evidence>
<sequence length="139" mass="15346">MPLIGYYIGLHFSQYITEIDHWIAFVLLCLIGINMLRESLSDDDDEDDDPTDFSLKHLITLGVATSVDALAMGVSFAFLQVNIEMTTVLIGVTTTMLCLIGVKAGHWLGGKIRKHAELLGGIMLITIGIHILYEHQVFG</sequence>
<dbReference type="PANTHER" id="PTHR35529">
    <property type="entry name" value="MANGANESE EFFLUX PUMP MNTP-RELATED"/>
    <property type="match status" value="1"/>
</dbReference>
<gene>
    <name evidence="6" type="primary">yebN</name>
    <name evidence="6" type="ORF">NCTC10801_00891</name>
</gene>
<evidence type="ECO:0000313" key="7">
    <source>
        <dbReference type="Proteomes" id="UP000254649"/>
    </source>
</evidence>
<feature type="transmembrane region" description="Helical" evidence="5">
    <location>
        <begin position="116"/>
        <end position="133"/>
    </location>
</feature>
<organism evidence="6 7">
    <name type="scientific">[Actinobacillus] rossii</name>
    <dbReference type="NCBI Taxonomy" id="123820"/>
    <lineage>
        <taxon>Bacteria</taxon>
        <taxon>Pseudomonadati</taxon>
        <taxon>Pseudomonadota</taxon>
        <taxon>Gammaproteobacteria</taxon>
        <taxon>Pasteurellales</taxon>
        <taxon>Pasteurellaceae</taxon>
    </lineage>
</organism>
<keyword evidence="2 5" id="KW-0812">Transmembrane</keyword>
<keyword evidence="7" id="KW-1185">Reference proteome</keyword>
<evidence type="ECO:0000256" key="2">
    <source>
        <dbReference type="ARBA" id="ARBA00022692"/>
    </source>
</evidence>
<reference evidence="6 7" key="1">
    <citation type="submission" date="2018-06" db="EMBL/GenBank/DDBJ databases">
        <authorList>
            <consortium name="Pathogen Informatics"/>
            <person name="Doyle S."/>
        </authorList>
    </citation>
    <scope>NUCLEOTIDE SEQUENCE [LARGE SCALE GENOMIC DNA]</scope>
    <source>
        <strain evidence="6 7">NCTC10801</strain>
    </source>
</reference>
<dbReference type="AlphaFoldDB" id="A0A380TQH2"/>
<dbReference type="InterPro" id="IPR003810">
    <property type="entry name" value="Mntp/YtaF"/>
</dbReference>
<feature type="transmembrane region" description="Helical" evidence="5">
    <location>
        <begin position="58"/>
        <end position="79"/>
    </location>
</feature>
<dbReference type="Proteomes" id="UP000254649">
    <property type="component" value="Unassembled WGS sequence"/>
</dbReference>
<dbReference type="EMBL" id="UFRQ01000003">
    <property type="protein sequence ID" value="SUT89317.1"/>
    <property type="molecule type" value="Genomic_DNA"/>
</dbReference>
<evidence type="ECO:0000256" key="3">
    <source>
        <dbReference type="ARBA" id="ARBA00022989"/>
    </source>
</evidence>
<name>A0A380TQH2_9PAST</name>
<protein>
    <submittedName>
        <fullName evidence="6">Putative sporulation protein YtaF</fullName>
    </submittedName>
</protein>